<reference evidence="9" key="2">
    <citation type="submission" date="2020-05" db="UniProtKB">
        <authorList>
            <consortium name="EnsemblMetazoa"/>
        </authorList>
    </citation>
    <scope>IDENTIFICATION</scope>
</reference>
<evidence type="ECO:0000256" key="4">
    <source>
        <dbReference type="ARBA" id="ARBA00022989"/>
    </source>
</evidence>
<dbReference type="PRINTS" id="PR00237">
    <property type="entry name" value="GPCRRHODOPSN"/>
</dbReference>
<name>A0A084WQ38_ANOSI</name>
<organism evidence="8">
    <name type="scientific">Anopheles sinensis</name>
    <name type="common">Mosquito</name>
    <dbReference type="NCBI Taxonomy" id="74873"/>
    <lineage>
        <taxon>Eukaryota</taxon>
        <taxon>Metazoa</taxon>
        <taxon>Ecdysozoa</taxon>
        <taxon>Arthropoda</taxon>
        <taxon>Hexapoda</taxon>
        <taxon>Insecta</taxon>
        <taxon>Pterygota</taxon>
        <taxon>Neoptera</taxon>
        <taxon>Endopterygota</taxon>
        <taxon>Diptera</taxon>
        <taxon>Nematocera</taxon>
        <taxon>Culicoidea</taxon>
        <taxon>Culicidae</taxon>
        <taxon>Anophelinae</taxon>
        <taxon>Anopheles</taxon>
    </lineage>
</organism>
<feature type="transmembrane region" description="Helical" evidence="6">
    <location>
        <begin position="200"/>
        <end position="219"/>
    </location>
</feature>
<protein>
    <submittedName>
        <fullName evidence="9">G_PROTEIN_RECEP_F1_2 domain-containing protein</fullName>
    </submittedName>
</protein>
<dbReference type="GO" id="GO:0004930">
    <property type="term" value="F:G protein-coupled receptor activity"/>
    <property type="evidence" value="ECO:0007669"/>
    <property type="project" value="InterPro"/>
</dbReference>
<feature type="domain" description="G-protein coupled receptors family 1 profile" evidence="7">
    <location>
        <begin position="54"/>
        <end position="363"/>
    </location>
</feature>
<reference evidence="8 10" key="1">
    <citation type="journal article" date="2014" name="BMC Genomics">
        <title>Genome sequence of Anopheles sinensis provides insight into genetics basis of mosquito competence for malaria parasites.</title>
        <authorList>
            <person name="Zhou D."/>
            <person name="Zhang D."/>
            <person name="Ding G."/>
            <person name="Shi L."/>
            <person name="Hou Q."/>
            <person name="Ye Y."/>
            <person name="Xu Y."/>
            <person name="Zhou H."/>
            <person name="Xiong C."/>
            <person name="Li S."/>
            <person name="Yu J."/>
            <person name="Hong S."/>
            <person name="Yu X."/>
            <person name="Zou P."/>
            <person name="Chen C."/>
            <person name="Chang X."/>
            <person name="Wang W."/>
            <person name="Lv Y."/>
            <person name="Sun Y."/>
            <person name="Ma L."/>
            <person name="Shen B."/>
            <person name="Zhu C."/>
        </authorList>
    </citation>
    <scope>NUCLEOTIDE SEQUENCE [LARGE SCALE GENOMIC DNA]</scope>
</reference>
<comment type="similarity">
    <text evidence="2">Belongs to the G-protein coupled receptor 1 family.</text>
</comment>
<dbReference type="GO" id="GO:0016020">
    <property type="term" value="C:membrane"/>
    <property type="evidence" value="ECO:0007669"/>
    <property type="project" value="UniProtKB-SubCell"/>
</dbReference>
<dbReference type="OMA" id="IGPELWS"/>
<dbReference type="STRING" id="74873.A0A084WQ38"/>
<feature type="transmembrane region" description="Helical" evidence="6">
    <location>
        <begin position="299"/>
        <end position="317"/>
    </location>
</feature>
<keyword evidence="10" id="KW-1185">Reference proteome</keyword>
<evidence type="ECO:0000256" key="5">
    <source>
        <dbReference type="ARBA" id="ARBA00023136"/>
    </source>
</evidence>
<dbReference type="AlphaFoldDB" id="A0A084WQ38"/>
<feature type="transmembrane region" description="Helical" evidence="6">
    <location>
        <begin position="337"/>
        <end position="358"/>
    </location>
</feature>
<evidence type="ECO:0000313" key="8">
    <source>
        <dbReference type="EMBL" id="KFB52332.1"/>
    </source>
</evidence>
<dbReference type="Gene3D" id="1.20.1070.10">
    <property type="entry name" value="Rhodopsin 7-helix transmembrane proteins"/>
    <property type="match status" value="1"/>
</dbReference>
<evidence type="ECO:0000256" key="2">
    <source>
        <dbReference type="ARBA" id="ARBA00010663"/>
    </source>
</evidence>
<dbReference type="EnsemblMetazoa" id="ASIC020538-RA">
    <property type="protein sequence ID" value="ASIC020538-PA"/>
    <property type="gene ID" value="ASIC020538"/>
</dbReference>
<dbReference type="EMBL" id="ATLV01025173">
    <property type="status" value="NOT_ANNOTATED_CDS"/>
    <property type="molecule type" value="Genomic_DNA"/>
</dbReference>
<evidence type="ECO:0000256" key="6">
    <source>
        <dbReference type="SAM" id="Phobius"/>
    </source>
</evidence>
<gene>
    <name evidence="8" type="ORF">ZHAS_00020538</name>
</gene>
<dbReference type="VEuPathDB" id="VectorBase:ASIS009376"/>
<dbReference type="VEuPathDB" id="VectorBase:ASIC020538"/>
<proteinExistence type="inferred from homology"/>
<evidence type="ECO:0000256" key="1">
    <source>
        <dbReference type="ARBA" id="ARBA00004370"/>
    </source>
</evidence>
<sequence>MEDDYTSIEDYLSNEVYVTKTSDFDDPLPSTPTLREEVTRTEPLEQLIFFYSYNAVIVVVGIILNLVLIRGIACAKSTGALLFVLQIAIVDVLTLVTSDWELYYHLTRTWTLPVEQCTLYSGFESLTSVAIAYFIVGLNFHSISTYNLAVDVVKSGTIATIEPESIAEENSYEVATDAVSQKRSLTIDYRYKKTRISVRFPILLVWFIAISESLPLFLFSDIVVAPTPVTGSDVGNQTQHCTVLVNTVTNHRLVSLMVILIRIVLPTVALLITTVQMVVKFYRGKRFAQPDEIDENVAFALKLSIFLSISYIVFTAQRLYGSLLLEILSEPNVVPKYPLFSSTIGLTLAVFHYCASFVRPLVIVAMCKHEIIMSISTPLPETIVN</sequence>
<dbReference type="InterPro" id="IPR017452">
    <property type="entry name" value="GPCR_Rhodpsn_7TM"/>
</dbReference>
<keyword evidence="5 6" id="KW-0472">Membrane</keyword>
<evidence type="ECO:0000259" key="7">
    <source>
        <dbReference type="PROSITE" id="PS50262"/>
    </source>
</evidence>
<dbReference type="SUPFAM" id="SSF81321">
    <property type="entry name" value="Family A G protein-coupled receptor-like"/>
    <property type="match status" value="1"/>
</dbReference>
<evidence type="ECO:0000256" key="3">
    <source>
        <dbReference type="ARBA" id="ARBA00022692"/>
    </source>
</evidence>
<dbReference type="OrthoDB" id="6760977at2759"/>
<feature type="transmembrane region" description="Helical" evidence="6">
    <location>
        <begin position="80"/>
        <end position="98"/>
    </location>
</feature>
<dbReference type="Proteomes" id="UP000030765">
    <property type="component" value="Unassembled WGS sequence"/>
</dbReference>
<feature type="transmembrane region" description="Helical" evidence="6">
    <location>
        <begin position="118"/>
        <end position="136"/>
    </location>
</feature>
<comment type="subcellular location">
    <subcellularLocation>
        <location evidence="1">Membrane</location>
    </subcellularLocation>
</comment>
<feature type="transmembrane region" description="Helical" evidence="6">
    <location>
        <begin position="48"/>
        <end position="68"/>
    </location>
</feature>
<keyword evidence="4 6" id="KW-1133">Transmembrane helix</keyword>
<dbReference type="EMBL" id="KE525371">
    <property type="protein sequence ID" value="KFB52332.1"/>
    <property type="molecule type" value="Genomic_DNA"/>
</dbReference>
<dbReference type="PROSITE" id="PS50262">
    <property type="entry name" value="G_PROTEIN_RECEP_F1_2"/>
    <property type="match status" value="1"/>
</dbReference>
<keyword evidence="3 6" id="KW-0812">Transmembrane</keyword>
<feature type="transmembrane region" description="Helical" evidence="6">
    <location>
        <begin position="253"/>
        <end position="279"/>
    </location>
</feature>
<dbReference type="InterPro" id="IPR000276">
    <property type="entry name" value="GPCR_Rhodpsn"/>
</dbReference>
<evidence type="ECO:0000313" key="10">
    <source>
        <dbReference type="Proteomes" id="UP000030765"/>
    </source>
</evidence>
<evidence type="ECO:0000313" key="9">
    <source>
        <dbReference type="EnsemblMetazoa" id="ASIC020538-PA"/>
    </source>
</evidence>
<accession>A0A084WQ38</accession>